<gene>
    <name evidence="2" type="ORF">S03H2_36290</name>
</gene>
<dbReference type="SUPFAM" id="SSF56601">
    <property type="entry name" value="beta-lactamase/transpeptidase-like"/>
    <property type="match status" value="1"/>
</dbReference>
<protein>
    <recommendedName>
        <fullName evidence="1">Beta-lactamase class A catalytic domain-containing protein</fullName>
    </recommendedName>
</protein>
<dbReference type="GO" id="GO:0008800">
    <property type="term" value="F:beta-lactamase activity"/>
    <property type="evidence" value="ECO:0007669"/>
    <property type="project" value="InterPro"/>
</dbReference>
<evidence type="ECO:0000259" key="1">
    <source>
        <dbReference type="Pfam" id="PF13354"/>
    </source>
</evidence>
<dbReference type="GO" id="GO:0030655">
    <property type="term" value="P:beta-lactam antibiotic catabolic process"/>
    <property type="evidence" value="ECO:0007669"/>
    <property type="project" value="InterPro"/>
</dbReference>
<dbReference type="AlphaFoldDB" id="X1GC16"/>
<dbReference type="Gene3D" id="3.40.710.10">
    <property type="entry name" value="DD-peptidase/beta-lactamase superfamily"/>
    <property type="match status" value="1"/>
</dbReference>
<feature type="domain" description="Beta-lactamase class A catalytic" evidence="1">
    <location>
        <begin position="25"/>
        <end position="133"/>
    </location>
</feature>
<sequence length="133" mass="14173">MNAILWEKLSGSIEWAAEEFDGVMGVSIKDLTTGNTLSVNGDEQFLAASSIKIPILVELHKKAKAGTLDLDTEVTVHDDVKVGGTGVIKELGDVTLTIQDLATLMITVSDNTATNVLIDIAVMDDVNATMEEL</sequence>
<dbReference type="GO" id="GO:0046677">
    <property type="term" value="P:response to antibiotic"/>
    <property type="evidence" value="ECO:0007669"/>
    <property type="project" value="InterPro"/>
</dbReference>
<dbReference type="EMBL" id="BARU01022262">
    <property type="protein sequence ID" value="GAH54767.1"/>
    <property type="molecule type" value="Genomic_DNA"/>
</dbReference>
<feature type="non-terminal residue" evidence="2">
    <location>
        <position position="133"/>
    </location>
</feature>
<dbReference type="InterPro" id="IPR012338">
    <property type="entry name" value="Beta-lactam/transpept-like"/>
</dbReference>
<proteinExistence type="predicted"/>
<comment type="caution">
    <text evidence="2">The sequence shown here is derived from an EMBL/GenBank/DDBJ whole genome shotgun (WGS) entry which is preliminary data.</text>
</comment>
<dbReference type="InterPro" id="IPR045155">
    <property type="entry name" value="Beta-lactam_cat"/>
</dbReference>
<evidence type="ECO:0000313" key="2">
    <source>
        <dbReference type="EMBL" id="GAH54767.1"/>
    </source>
</evidence>
<dbReference type="PANTHER" id="PTHR35333:SF3">
    <property type="entry name" value="BETA-LACTAMASE-TYPE TRANSPEPTIDASE FOLD CONTAINING PROTEIN"/>
    <property type="match status" value="1"/>
</dbReference>
<dbReference type="PANTHER" id="PTHR35333">
    <property type="entry name" value="BETA-LACTAMASE"/>
    <property type="match status" value="1"/>
</dbReference>
<dbReference type="InterPro" id="IPR000871">
    <property type="entry name" value="Beta-lactam_class-A"/>
</dbReference>
<accession>X1GC16</accession>
<organism evidence="2">
    <name type="scientific">marine sediment metagenome</name>
    <dbReference type="NCBI Taxonomy" id="412755"/>
    <lineage>
        <taxon>unclassified sequences</taxon>
        <taxon>metagenomes</taxon>
        <taxon>ecological metagenomes</taxon>
    </lineage>
</organism>
<reference evidence="2" key="1">
    <citation type="journal article" date="2014" name="Front. Microbiol.">
        <title>High frequency of phylogenetically diverse reductive dehalogenase-homologous genes in deep subseafloor sedimentary metagenomes.</title>
        <authorList>
            <person name="Kawai M."/>
            <person name="Futagami T."/>
            <person name="Toyoda A."/>
            <person name="Takaki Y."/>
            <person name="Nishi S."/>
            <person name="Hori S."/>
            <person name="Arai W."/>
            <person name="Tsubouchi T."/>
            <person name="Morono Y."/>
            <person name="Uchiyama I."/>
            <person name="Ito T."/>
            <person name="Fujiyama A."/>
            <person name="Inagaki F."/>
            <person name="Takami H."/>
        </authorList>
    </citation>
    <scope>NUCLEOTIDE SEQUENCE</scope>
    <source>
        <strain evidence="2">Expedition CK06-06</strain>
    </source>
</reference>
<dbReference type="Pfam" id="PF13354">
    <property type="entry name" value="Beta-lactamase2"/>
    <property type="match status" value="1"/>
</dbReference>
<name>X1GC16_9ZZZZ</name>